<sequence>MSKLGSRLSIIQMFIVKGLFRFVAPSNDDIRALMPSSTKENPRARRKKREDEDADGFNVPKSLPLRLRIRRIDEEELRNFPLYSSLHWISLFIPFCFVVYLFSEVFLFFYPGNGDVNVSILWLLIAIGFVLQVLVRLTSWLILNEDERNVLLVFAAVFFLIAFIFTTQADQFFDIHLITGYHQFCANLESLMAGSGLSVHKYTKSRDPILLYVSISVLFSFIAAMLVFPNFRYANMYWNAQASASKLSKLALHVTFLLPFFTLVSFTTPMKKELVFGPKRFLTEEQFEVLRIYLALSSLIFRLFFRKPHLQAHLNLSDAKLNSLQRENGYIRNVALQAMIFRYYSYFCAAALQYFSPVLLSSAFALLLKTTGQFSWLGSPKVSSSPKTVVGIVSIFDPIVCRAIWSFSLVFVTFTNMRECLMFGLDLESRYLSNVVAEEETVQLLVGTHNIKMDNQICRLSLDAEYSRISSMSFHHSVGEVRGLAASPTNANIVASAVANFHGSFPAYGVYLWEMDDTKGLLEEKQSASVDQCPSSYEWDQQSGHASCLLQSSVLIFQCDDGLKVSQNRVLSSRTYAQSWNPHSSGNLIGFTTDKDIICHDLRAQGESMRIKDAHMHRALHLDFNPNLQHVVASCGDEGAVRLWDWRRPSSSLMTATPHTHWAWQVRFHPVHDQLILSAGSDATVVLSCMLSASSEIGDLNLDGTTEESFEKLEDGQLERIEEHEESIYACVWATADPWTFASLSYDGRVVVSRVSRKHKYALMRL</sequence>
<keyword evidence="7 11" id="KW-0472">Membrane</keyword>
<feature type="transmembrane region" description="Helical" evidence="11">
    <location>
        <begin position="121"/>
        <end position="143"/>
    </location>
</feature>
<evidence type="ECO:0000313" key="13">
    <source>
        <dbReference type="EMBL" id="KAJ1349823.1"/>
    </source>
</evidence>
<evidence type="ECO:0000256" key="9">
    <source>
        <dbReference type="PROSITE-ProRule" id="PRU00221"/>
    </source>
</evidence>
<dbReference type="PROSITE" id="PS50082">
    <property type="entry name" value="WD_REPEATS_2"/>
    <property type="match status" value="1"/>
</dbReference>
<keyword evidence="14" id="KW-1185">Reference proteome</keyword>
<evidence type="ECO:0000313" key="14">
    <source>
        <dbReference type="Proteomes" id="UP001196413"/>
    </source>
</evidence>
<keyword evidence="3 9" id="KW-0853">WD repeat</keyword>
<dbReference type="AlphaFoldDB" id="A0AAD5M3A6"/>
<evidence type="ECO:0000256" key="10">
    <source>
        <dbReference type="SAM" id="MobiDB-lite"/>
    </source>
</evidence>
<evidence type="ECO:0000256" key="7">
    <source>
        <dbReference type="ARBA" id="ARBA00023136"/>
    </source>
</evidence>
<evidence type="ECO:0000259" key="12">
    <source>
        <dbReference type="Pfam" id="PF23609"/>
    </source>
</evidence>
<feature type="transmembrane region" description="Helical" evidence="11">
    <location>
        <begin position="289"/>
        <end position="305"/>
    </location>
</feature>
<dbReference type="Pfam" id="PF23609">
    <property type="entry name" value="Beta-prop_EIPR1"/>
    <property type="match status" value="1"/>
</dbReference>
<evidence type="ECO:0000256" key="5">
    <source>
        <dbReference type="ARBA" id="ARBA00022737"/>
    </source>
</evidence>
<protein>
    <recommendedName>
        <fullName evidence="12">EIPR1-like beta-propeller domain-containing protein</fullName>
    </recommendedName>
</protein>
<name>A0AAD5M3A6_PARTN</name>
<dbReference type="InterPro" id="IPR019395">
    <property type="entry name" value="Transmembrane_161A/B"/>
</dbReference>
<dbReference type="InterPro" id="IPR059104">
    <property type="entry name" value="Beta-prop_EIPR1-like"/>
</dbReference>
<keyword evidence="6 11" id="KW-1133">Transmembrane helix</keyword>
<evidence type="ECO:0000256" key="2">
    <source>
        <dbReference type="ARBA" id="ARBA00009706"/>
    </source>
</evidence>
<dbReference type="GO" id="GO:0016020">
    <property type="term" value="C:membrane"/>
    <property type="evidence" value="ECO:0007669"/>
    <property type="project" value="UniProtKB-SubCell"/>
</dbReference>
<feature type="transmembrane region" description="Helical" evidence="11">
    <location>
        <begin position="250"/>
        <end position="269"/>
    </location>
</feature>
<keyword evidence="8" id="KW-0325">Glycoprotein</keyword>
<feature type="transmembrane region" description="Helical" evidence="11">
    <location>
        <begin position="88"/>
        <end position="109"/>
    </location>
</feature>
<comment type="similarity">
    <text evidence="2">Belongs to the TMEM161 family.</text>
</comment>
<evidence type="ECO:0000256" key="3">
    <source>
        <dbReference type="ARBA" id="ARBA00022574"/>
    </source>
</evidence>
<dbReference type="Pfam" id="PF10268">
    <property type="entry name" value="Tmemb_161AB"/>
    <property type="match status" value="1"/>
</dbReference>
<dbReference type="PANTHER" id="PTHR13624:SF6">
    <property type="entry name" value="EMEI"/>
    <property type="match status" value="1"/>
</dbReference>
<proteinExistence type="inferred from homology"/>
<dbReference type="SMART" id="SM00320">
    <property type="entry name" value="WD40"/>
    <property type="match status" value="4"/>
</dbReference>
<evidence type="ECO:0000256" key="8">
    <source>
        <dbReference type="ARBA" id="ARBA00023180"/>
    </source>
</evidence>
<evidence type="ECO:0000256" key="4">
    <source>
        <dbReference type="ARBA" id="ARBA00022692"/>
    </source>
</evidence>
<gene>
    <name evidence="13" type="ORF">KIN20_005474</name>
</gene>
<dbReference type="InterPro" id="IPR015943">
    <property type="entry name" value="WD40/YVTN_repeat-like_dom_sf"/>
</dbReference>
<feature type="transmembrane region" description="Helical" evidence="11">
    <location>
        <begin position="209"/>
        <end position="229"/>
    </location>
</feature>
<dbReference type="Proteomes" id="UP001196413">
    <property type="component" value="Unassembled WGS sequence"/>
</dbReference>
<evidence type="ECO:0000256" key="11">
    <source>
        <dbReference type="SAM" id="Phobius"/>
    </source>
</evidence>
<organism evidence="13 14">
    <name type="scientific">Parelaphostrongylus tenuis</name>
    <name type="common">Meningeal worm</name>
    <dbReference type="NCBI Taxonomy" id="148309"/>
    <lineage>
        <taxon>Eukaryota</taxon>
        <taxon>Metazoa</taxon>
        <taxon>Ecdysozoa</taxon>
        <taxon>Nematoda</taxon>
        <taxon>Chromadorea</taxon>
        <taxon>Rhabditida</taxon>
        <taxon>Rhabditina</taxon>
        <taxon>Rhabditomorpha</taxon>
        <taxon>Strongyloidea</taxon>
        <taxon>Metastrongylidae</taxon>
        <taxon>Parelaphostrongylus</taxon>
    </lineage>
</organism>
<dbReference type="InterPro" id="IPR036322">
    <property type="entry name" value="WD40_repeat_dom_sf"/>
</dbReference>
<feature type="transmembrane region" description="Helical" evidence="11">
    <location>
        <begin position="150"/>
        <end position="169"/>
    </location>
</feature>
<keyword evidence="5" id="KW-0677">Repeat</keyword>
<dbReference type="SUPFAM" id="SSF50978">
    <property type="entry name" value="WD40 repeat-like"/>
    <property type="match status" value="1"/>
</dbReference>
<evidence type="ECO:0000256" key="1">
    <source>
        <dbReference type="ARBA" id="ARBA00004141"/>
    </source>
</evidence>
<feature type="transmembrane region" description="Helical" evidence="11">
    <location>
        <begin position="343"/>
        <end position="368"/>
    </location>
</feature>
<accession>A0AAD5M3A6</accession>
<feature type="region of interest" description="Disordered" evidence="10">
    <location>
        <begin position="33"/>
        <end position="56"/>
    </location>
</feature>
<keyword evidence="4 11" id="KW-0812">Transmembrane</keyword>
<dbReference type="PANTHER" id="PTHR13624">
    <property type="entry name" value="RE42071P"/>
    <property type="match status" value="1"/>
</dbReference>
<evidence type="ECO:0000256" key="6">
    <source>
        <dbReference type="ARBA" id="ARBA00022989"/>
    </source>
</evidence>
<dbReference type="EMBL" id="JAHQIW010000750">
    <property type="protein sequence ID" value="KAJ1349823.1"/>
    <property type="molecule type" value="Genomic_DNA"/>
</dbReference>
<reference evidence="13" key="1">
    <citation type="submission" date="2021-06" db="EMBL/GenBank/DDBJ databases">
        <title>Parelaphostrongylus tenuis whole genome reference sequence.</title>
        <authorList>
            <person name="Garwood T.J."/>
            <person name="Larsen P.A."/>
            <person name="Fountain-Jones N.M."/>
            <person name="Garbe J.R."/>
            <person name="Macchietto M.G."/>
            <person name="Kania S.A."/>
            <person name="Gerhold R.W."/>
            <person name="Richards J.E."/>
            <person name="Wolf T.M."/>
        </authorList>
    </citation>
    <scope>NUCLEOTIDE SEQUENCE</scope>
    <source>
        <strain evidence="13">MNPRO001-30</strain>
        <tissue evidence="13">Meninges</tissue>
    </source>
</reference>
<dbReference type="Gene3D" id="2.130.10.10">
    <property type="entry name" value="YVTN repeat-like/Quinoprotein amine dehydrogenase"/>
    <property type="match status" value="1"/>
</dbReference>
<comment type="caution">
    <text evidence="13">The sequence shown here is derived from an EMBL/GenBank/DDBJ whole genome shotgun (WGS) entry which is preliminary data.</text>
</comment>
<dbReference type="InterPro" id="IPR001680">
    <property type="entry name" value="WD40_rpt"/>
</dbReference>
<feature type="domain" description="EIPR1-like beta-propeller" evidence="12">
    <location>
        <begin position="418"/>
        <end position="687"/>
    </location>
</feature>
<comment type="subcellular location">
    <subcellularLocation>
        <location evidence="1">Membrane</location>
        <topology evidence="1">Multi-pass membrane protein</topology>
    </subcellularLocation>
</comment>
<feature type="repeat" description="WD" evidence="9">
    <location>
        <begin position="612"/>
        <end position="645"/>
    </location>
</feature>